<keyword evidence="3 4" id="KW-0998">Cell outer membrane</keyword>
<keyword evidence="1 4" id="KW-0732">Signal</keyword>
<comment type="similarity">
    <text evidence="4">Belongs to the BamB family.</text>
</comment>
<dbReference type="GO" id="GO:0009279">
    <property type="term" value="C:cell outer membrane"/>
    <property type="evidence" value="ECO:0007669"/>
    <property type="project" value="UniProtKB-SubCell"/>
</dbReference>
<feature type="domain" description="Pyrrolo-quinoline quinone repeat" evidence="5">
    <location>
        <begin position="84"/>
        <end position="311"/>
    </location>
</feature>
<accession>A0A7H0HJH9</accession>
<dbReference type="InterPro" id="IPR002372">
    <property type="entry name" value="PQQ_rpt_dom"/>
</dbReference>
<dbReference type="InterPro" id="IPR015943">
    <property type="entry name" value="WD40/YVTN_repeat-like_dom_sf"/>
</dbReference>
<keyword evidence="2 4" id="KW-0472">Membrane</keyword>
<comment type="function">
    <text evidence="4">Part of the outer membrane protein assembly complex, which is involved in assembly and insertion of beta-barrel proteins into the outer membrane.</text>
</comment>
<comment type="subcellular location">
    <subcellularLocation>
        <location evidence="4">Cell outer membrane</location>
    </subcellularLocation>
</comment>
<organism evidence="6 7">
    <name type="scientific">Paenacidovorax monticola</name>
    <dbReference type="NCBI Taxonomy" id="1926868"/>
    <lineage>
        <taxon>Bacteria</taxon>
        <taxon>Pseudomonadati</taxon>
        <taxon>Pseudomonadota</taxon>
        <taxon>Betaproteobacteria</taxon>
        <taxon>Burkholderiales</taxon>
        <taxon>Comamonadaceae</taxon>
        <taxon>Paenacidovorax</taxon>
    </lineage>
</organism>
<dbReference type="InterPro" id="IPR017687">
    <property type="entry name" value="BamB"/>
</dbReference>
<evidence type="ECO:0000256" key="1">
    <source>
        <dbReference type="ARBA" id="ARBA00022729"/>
    </source>
</evidence>
<dbReference type="EMBL" id="CP060790">
    <property type="protein sequence ID" value="QNP60695.1"/>
    <property type="molecule type" value="Genomic_DNA"/>
</dbReference>
<dbReference type="GO" id="GO:0051205">
    <property type="term" value="P:protein insertion into membrane"/>
    <property type="evidence" value="ECO:0007669"/>
    <property type="project" value="UniProtKB-UniRule"/>
</dbReference>
<protein>
    <recommendedName>
        <fullName evidence="4">Outer membrane protein assembly factor BamB</fullName>
    </recommendedName>
</protein>
<evidence type="ECO:0000259" key="5">
    <source>
        <dbReference type="Pfam" id="PF13360"/>
    </source>
</evidence>
<dbReference type="AlphaFoldDB" id="A0A7H0HJH9"/>
<dbReference type="Proteomes" id="UP000516057">
    <property type="component" value="Chromosome"/>
</dbReference>
<dbReference type="GO" id="GO:0043165">
    <property type="term" value="P:Gram-negative-bacterium-type cell outer membrane assembly"/>
    <property type="evidence" value="ECO:0007669"/>
    <property type="project" value="UniProtKB-UniRule"/>
</dbReference>
<dbReference type="InterPro" id="IPR011047">
    <property type="entry name" value="Quinoprotein_ADH-like_sf"/>
</dbReference>
<dbReference type="SMART" id="SM00564">
    <property type="entry name" value="PQQ"/>
    <property type="match status" value="5"/>
</dbReference>
<name>A0A7H0HJH9_9BURK</name>
<evidence type="ECO:0000256" key="4">
    <source>
        <dbReference type="HAMAP-Rule" id="MF_00923"/>
    </source>
</evidence>
<dbReference type="InterPro" id="IPR018391">
    <property type="entry name" value="PQQ_b-propeller_rpt"/>
</dbReference>
<evidence type="ECO:0000313" key="6">
    <source>
        <dbReference type="EMBL" id="QNP60695.1"/>
    </source>
</evidence>
<evidence type="ECO:0000313" key="7">
    <source>
        <dbReference type="Proteomes" id="UP000516057"/>
    </source>
</evidence>
<reference evidence="6 7" key="1">
    <citation type="submission" date="2020-08" db="EMBL/GenBank/DDBJ databases">
        <title>Genome sequence of Acidovorax monticola KACC 19171T.</title>
        <authorList>
            <person name="Hyun D.-W."/>
            <person name="Bae J.-W."/>
        </authorList>
    </citation>
    <scope>NUCLEOTIDE SEQUENCE [LARGE SCALE GENOMIC DNA]</scope>
    <source>
        <strain evidence="6 7">KACC 19171</strain>
    </source>
</reference>
<evidence type="ECO:0000256" key="2">
    <source>
        <dbReference type="ARBA" id="ARBA00023136"/>
    </source>
</evidence>
<dbReference type="Pfam" id="PF13360">
    <property type="entry name" value="PQQ_2"/>
    <property type="match status" value="1"/>
</dbReference>
<dbReference type="PANTHER" id="PTHR34512:SF30">
    <property type="entry name" value="OUTER MEMBRANE PROTEIN ASSEMBLY FACTOR BAMB"/>
    <property type="match status" value="1"/>
</dbReference>
<comment type="subunit">
    <text evidence="4">Part of the Bam complex.</text>
</comment>
<gene>
    <name evidence="4 6" type="primary">bamB</name>
    <name evidence="6" type="ORF">H9L24_07860</name>
</gene>
<dbReference type="Gene3D" id="2.130.10.10">
    <property type="entry name" value="YVTN repeat-like/Quinoprotein amine dehydrogenase"/>
    <property type="match status" value="1"/>
</dbReference>
<dbReference type="PANTHER" id="PTHR34512">
    <property type="entry name" value="CELL SURFACE PROTEIN"/>
    <property type="match status" value="1"/>
</dbReference>
<dbReference type="RefSeq" id="WP_187737675.1">
    <property type="nucleotide sequence ID" value="NZ_CP060790.1"/>
</dbReference>
<evidence type="ECO:0000256" key="3">
    <source>
        <dbReference type="ARBA" id="ARBA00023237"/>
    </source>
</evidence>
<dbReference type="NCBIfam" id="TIGR03300">
    <property type="entry name" value="assembly_YfgL"/>
    <property type="match status" value="1"/>
</dbReference>
<sequence>MSAAVQYGTPARLARALGVGALVAALAGCSLWSSGPAKPKPADLGPNVAVLGVRQAWAGKVGAIDRLPLDVHVNGDRLTLASADGTVASIDARTGADLWRAQLGTPLAAGVGSDGKRAAVVSSSNQLIVLADGQEAWRQPLPAQVYTAPLVAGERVFVLAADRSLTAFDAATGRRLWSQQRPGEPLVLRQAGLLMAVGDTLVAGMSGRMVGFNPNSGTVRWEAPIATPRGTNDVERLVELVGHTSRVDSSVCARAFQSAVGCVNTDRGSVAWSQPANGATGIHGDSTLLFGAESNGVVVAWNRADGSRAWSSDRLQHRKLTAPLLLGRSVVVGDDSGWVHLLSKTDGAALNRVATDGSAIAAAPVVAADTLVVVTRNGGVYGFRPE</sequence>
<keyword evidence="7" id="KW-1185">Reference proteome</keyword>
<dbReference type="HAMAP" id="MF_00923">
    <property type="entry name" value="OM_assembly_BamB"/>
    <property type="match status" value="1"/>
</dbReference>
<dbReference type="SUPFAM" id="SSF50998">
    <property type="entry name" value="Quinoprotein alcohol dehydrogenase-like"/>
    <property type="match status" value="1"/>
</dbReference>
<proteinExistence type="inferred from homology"/>
<dbReference type="KEGG" id="amon:H9L24_07860"/>